<organism evidence="3">
    <name type="scientific">Capitella teleta</name>
    <name type="common">Polychaete worm</name>
    <dbReference type="NCBI Taxonomy" id="283909"/>
    <lineage>
        <taxon>Eukaryota</taxon>
        <taxon>Metazoa</taxon>
        <taxon>Spiralia</taxon>
        <taxon>Lophotrochozoa</taxon>
        <taxon>Annelida</taxon>
        <taxon>Polychaeta</taxon>
        <taxon>Sedentaria</taxon>
        <taxon>Scolecida</taxon>
        <taxon>Capitellidae</taxon>
        <taxon>Capitella</taxon>
    </lineage>
</organism>
<name>R7USC8_CAPTE</name>
<keyword evidence="5" id="KW-1185">Reference proteome</keyword>
<evidence type="ECO:0000256" key="2">
    <source>
        <dbReference type="SAM" id="MobiDB-lite"/>
    </source>
</evidence>
<accession>R7USC8</accession>
<evidence type="ECO:0000313" key="3">
    <source>
        <dbReference type="EMBL" id="ELU06316.1"/>
    </source>
</evidence>
<dbReference type="EMBL" id="AMQN01007472">
    <property type="status" value="NOT_ANNOTATED_CDS"/>
    <property type="molecule type" value="Genomic_DNA"/>
</dbReference>
<protein>
    <submittedName>
        <fullName evidence="3 4">Uncharacterized protein</fullName>
    </submittedName>
</protein>
<dbReference type="HOGENOM" id="CLU_447784_0_0_1"/>
<feature type="compositionally biased region" description="Basic and acidic residues" evidence="2">
    <location>
        <begin position="264"/>
        <end position="284"/>
    </location>
</feature>
<reference evidence="3 5" key="2">
    <citation type="journal article" date="2013" name="Nature">
        <title>Insights into bilaterian evolution from three spiralian genomes.</title>
        <authorList>
            <person name="Simakov O."/>
            <person name="Marletaz F."/>
            <person name="Cho S.J."/>
            <person name="Edsinger-Gonzales E."/>
            <person name="Havlak P."/>
            <person name="Hellsten U."/>
            <person name="Kuo D.H."/>
            <person name="Larsson T."/>
            <person name="Lv J."/>
            <person name="Arendt D."/>
            <person name="Savage R."/>
            <person name="Osoegawa K."/>
            <person name="de Jong P."/>
            <person name="Grimwood J."/>
            <person name="Chapman J.A."/>
            <person name="Shapiro H."/>
            <person name="Aerts A."/>
            <person name="Otillar R.P."/>
            <person name="Terry A.Y."/>
            <person name="Boore J.L."/>
            <person name="Grigoriev I.V."/>
            <person name="Lindberg D.R."/>
            <person name="Seaver E.C."/>
            <person name="Weisblat D.A."/>
            <person name="Putnam N.H."/>
            <person name="Rokhsar D.S."/>
        </authorList>
    </citation>
    <scope>NUCLEOTIDE SEQUENCE</scope>
    <source>
        <strain evidence="3 5">I ESC-2004</strain>
    </source>
</reference>
<dbReference type="AlphaFoldDB" id="R7USC8"/>
<feature type="region of interest" description="Disordered" evidence="2">
    <location>
        <begin position="264"/>
        <end position="293"/>
    </location>
</feature>
<dbReference type="EMBL" id="AMQN01007473">
    <property type="status" value="NOT_ANNOTATED_CDS"/>
    <property type="molecule type" value="Genomic_DNA"/>
</dbReference>
<feature type="coiled-coil region" evidence="1">
    <location>
        <begin position="483"/>
        <end position="510"/>
    </location>
</feature>
<evidence type="ECO:0000313" key="4">
    <source>
        <dbReference type="EnsemblMetazoa" id="CapteP204187"/>
    </source>
</evidence>
<dbReference type="EMBL" id="KB300771">
    <property type="protein sequence ID" value="ELU06316.1"/>
    <property type="molecule type" value="Genomic_DNA"/>
</dbReference>
<dbReference type="Proteomes" id="UP000014760">
    <property type="component" value="Unassembled WGS sequence"/>
</dbReference>
<evidence type="ECO:0000313" key="5">
    <source>
        <dbReference type="Proteomes" id="UP000014760"/>
    </source>
</evidence>
<gene>
    <name evidence="3" type="ORF">CAPTEDRAFT_204187</name>
</gene>
<reference evidence="5" key="1">
    <citation type="submission" date="2012-12" db="EMBL/GenBank/DDBJ databases">
        <authorList>
            <person name="Hellsten U."/>
            <person name="Grimwood J."/>
            <person name="Chapman J.A."/>
            <person name="Shapiro H."/>
            <person name="Aerts A."/>
            <person name="Otillar R.P."/>
            <person name="Terry A.Y."/>
            <person name="Boore J.L."/>
            <person name="Simakov O."/>
            <person name="Marletaz F."/>
            <person name="Cho S.-J."/>
            <person name="Edsinger-Gonzales E."/>
            <person name="Havlak P."/>
            <person name="Kuo D.-H."/>
            <person name="Larsson T."/>
            <person name="Lv J."/>
            <person name="Arendt D."/>
            <person name="Savage R."/>
            <person name="Osoegawa K."/>
            <person name="de Jong P."/>
            <person name="Lindberg D.R."/>
            <person name="Seaver E.C."/>
            <person name="Weisblat D.A."/>
            <person name="Putnam N.H."/>
            <person name="Grigoriev I.V."/>
            <person name="Rokhsar D.S."/>
        </authorList>
    </citation>
    <scope>NUCLEOTIDE SEQUENCE</scope>
    <source>
        <strain evidence="5">I ESC-2004</strain>
    </source>
</reference>
<proteinExistence type="predicted"/>
<reference evidence="4" key="3">
    <citation type="submission" date="2015-06" db="UniProtKB">
        <authorList>
            <consortium name="EnsemblMetazoa"/>
        </authorList>
    </citation>
    <scope>IDENTIFICATION</scope>
</reference>
<dbReference type="EnsemblMetazoa" id="CapteT204187">
    <property type="protein sequence ID" value="CapteP204187"/>
    <property type="gene ID" value="CapteG204187"/>
</dbReference>
<evidence type="ECO:0000256" key="1">
    <source>
        <dbReference type="SAM" id="Coils"/>
    </source>
</evidence>
<sequence>MVRVFGGEVKEGNVGLDTGPSGLWTSPHPVSRVKPEHWTPADPYNLSPPYTWWTTGISNEFIDPVSGEEIVRLVNTHNKRQVEKAIKYADIRNCTDHKSVLKLILPRSIKGFYTSDGMLKLRNMARGTNMIQLLGMPCDIVTKALGVETANSWSTLLPRTMMQIQLDFFGSEEKIMPVKPSFTPRKWMLVSDIVEAVADREQDAVRFDMKYNRHVQGFSMVFPATSPFYPFVKVSIGVLGDDSYVPPPGVPNSMVMLNGTEVEMKGAGEERDDKKEKDDNKDETSEVPPTTLQPYHLAPDDILPFEPFKLRGLIPHCPSAHLMLRKDWKRKSPVSGYRVRVAARRNMPLEEWTGKWSKKNTYAFNDITGDLPFPACYQTSDALIAAIQQTSSKEHIAKVLFDFYTSVEITTARDTLWEKAEESILLRLIRRHSVASEKGAMSTINDTMEAMKCLHQADKMPLSAVPYDKLRRIPLVKPSETATASLCERLNMLEARMEKHERLIAENSSSHCSEYSARATSLDFSVDVCTEQQSLLPLTNPRHVHVLLLKDPGSKQHGEPDENGFQMVTKQKRRPQKCVTGTRVTDGSSPVALNQAANARSRAHLILLSS</sequence>
<keyword evidence="1" id="KW-0175">Coiled coil</keyword>